<dbReference type="GO" id="GO:0072559">
    <property type="term" value="C:NLRP3 inflammasome complex"/>
    <property type="evidence" value="ECO:0007669"/>
    <property type="project" value="TreeGrafter"/>
</dbReference>
<evidence type="ECO:0000256" key="1">
    <source>
        <dbReference type="ARBA" id="ARBA00010134"/>
    </source>
</evidence>
<dbReference type="PROSITE" id="PS01121">
    <property type="entry name" value="CASPASE_HIS"/>
    <property type="match status" value="1"/>
</dbReference>
<evidence type="ECO:0000259" key="11">
    <source>
        <dbReference type="PROSITE" id="PS50824"/>
    </source>
</evidence>
<proteinExistence type="inferred from homology"/>
<evidence type="ECO:0000259" key="9">
    <source>
        <dbReference type="PROSITE" id="PS50207"/>
    </source>
</evidence>
<dbReference type="CDD" id="cd00032">
    <property type="entry name" value="CASc"/>
    <property type="match status" value="1"/>
</dbReference>
<name>A0A3N0Z0C8_ANAGA</name>
<keyword evidence="3" id="KW-0378">Hydrolase</keyword>
<organism evidence="12 13">
    <name type="scientific">Anabarilius grahami</name>
    <name type="common">Kanglang fish</name>
    <name type="synonym">Barilius grahami</name>
    <dbReference type="NCBI Taxonomy" id="495550"/>
    <lineage>
        <taxon>Eukaryota</taxon>
        <taxon>Metazoa</taxon>
        <taxon>Chordata</taxon>
        <taxon>Craniata</taxon>
        <taxon>Vertebrata</taxon>
        <taxon>Euteleostomi</taxon>
        <taxon>Actinopterygii</taxon>
        <taxon>Neopterygii</taxon>
        <taxon>Teleostei</taxon>
        <taxon>Ostariophysi</taxon>
        <taxon>Cypriniformes</taxon>
        <taxon>Xenocyprididae</taxon>
        <taxon>Xenocypridinae</taxon>
        <taxon>Xenocypridinae incertae sedis</taxon>
        <taxon>Anabarilius</taxon>
    </lineage>
</organism>
<evidence type="ECO:0000256" key="7">
    <source>
        <dbReference type="RuleBase" id="RU003971"/>
    </source>
</evidence>
<dbReference type="InterPro" id="IPR002398">
    <property type="entry name" value="Pept_C14"/>
</dbReference>
<dbReference type="Proteomes" id="UP000281406">
    <property type="component" value="Unassembled WGS sequence"/>
</dbReference>
<dbReference type="PROSITE" id="PS50824">
    <property type="entry name" value="DAPIN"/>
    <property type="match status" value="1"/>
</dbReference>
<feature type="domain" description="Pyrin" evidence="11">
    <location>
        <begin position="1"/>
        <end position="89"/>
    </location>
</feature>
<dbReference type="PROSITE" id="PS01122">
    <property type="entry name" value="CASPASE_CYS"/>
    <property type="match status" value="1"/>
</dbReference>
<dbReference type="InterPro" id="IPR011600">
    <property type="entry name" value="Pept_C14_caspase"/>
</dbReference>
<feature type="active site" evidence="6">
    <location>
        <position position="278"/>
    </location>
</feature>
<dbReference type="InterPro" id="IPR002138">
    <property type="entry name" value="Pept_C14_p10"/>
</dbReference>
<keyword evidence="2" id="KW-0645">Protease</keyword>
<dbReference type="Pfam" id="PF02758">
    <property type="entry name" value="PYRIN"/>
    <property type="match status" value="1"/>
</dbReference>
<dbReference type="PANTHER" id="PTHR47901:SF3">
    <property type="entry name" value="CASPASE-1"/>
    <property type="match status" value="1"/>
</dbReference>
<dbReference type="SMART" id="SM01289">
    <property type="entry name" value="PYRIN"/>
    <property type="match status" value="1"/>
</dbReference>
<dbReference type="OrthoDB" id="6097640at2759"/>
<keyword evidence="4" id="KW-0788">Thiol protease</keyword>
<evidence type="ECO:0000256" key="3">
    <source>
        <dbReference type="ARBA" id="ARBA00022801"/>
    </source>
</evidence>
<dbReference type="EMBL" id="RJVU01017965">
    <property type="protein sequence ID" value="ROL51989.1"/>
    <property type="molecule type" value="Genomic_DNA"/>
</dbReference>
<feature type="domain" description="Caspase family p10" evidence="9">
    <location>
        <begin position="290"/>
        <end position="386"/>
    </location>
</feature>
<dbReference type="InterPro" id="IPR029030">
    <property type="entry name" value="Caspase-like_dom_sf"/>
</dbReference>
<dbReference type="SUPFAM" id="SSF52129">
    <property type="entry name" value="Caspase-like"/>
    <property type="match status" value="1"/>
</dbReference>
<dbReference type="GO" id="GO:0072557">
    <property type="term" value="C:IPAF inflammasome complex"/>
    <property type="evidence" value="ECO:0007669"/>
    <property type="project" value="TreeGrafter"/>
</dbReference>
<evidence type="ECO:0000256" key="2">
    <source>
        <dbReference type="ARBA" id="ARBA00022670"/>
    </source>
</evidence>
<dbReference type="GO" id="GO:0006508">
    <property type="term" value="P:proteolysis"/>
    <property type="evidence" value="ECO:0007669"/>
    <property type="project" value="UniProtKB-KW"/>
</dbReference>
<dbReference type="InterPro" id="IPR004020">
    <property type="entry name" value="DAPIN"/>
</dbReference>
<evidence type="ECO:0000256" key="5">
    <source>
        <dbReference type="ARBA" id="ARBA00023145"/>
    </source>
</evidence>
<dbReference type="GO" id="GO:0050727">
    <property type="term" value="P:regulation of inflammatory response"/>
    <property type="evidence" value="ECO:0007669"/>
    <property type="project" value="TreeGrafter"/>
</dbReference>
<dbReference type="SUPFAM" id="SSF47986">
    <property type="entry name" value="DEATH domain"/>
    <property type="match status" value="1"/>
</dbReference>
<dbReference type="InterPro" id="IPR011029">
    <property type="entry name" value="DEATH-like_dom_sf"/>
</dbReference>
<feature type="domain" description="Caspase family p20" evidence="10">
    <location>
        <begin position="148"/>
        <end position="282"/>
    </location>
</feature>
<dbReference type="InterPro" id="IPR001309">
    <property type="entry name" value="Pept_C14_p20"/>
</dbReference>
<dbReference type="Gene3D" id="3.30.70.1470">
    <property type="entry name" value="Caspase-like"/>
    <property type="match status" value="1"/>
</dbReference>
<dbReference type="Pfam" id="PF00656">
    <property type="entry name" value="Peptidase_C14"/>
    <property type="match status" value="1"/>
</dbReference>
<sequence>MDIIKKLMNDALEELVDEDFKKFNWQLWNGLATDMGPIPRAKLQKADRSDVVDCIVDKYSDKAGNVAVKALRNINQNHLAGTLESKLQEAQPPVQQETRNAPVSVEEQPIQSDWKRPDRIIPSSQEFKNRILTEKRHEIYVPKDKSQRKRLALLITNIQFKHISCRPGAERDEENMEWLLTALGYRVEKYTNLSGEQIDAAVRNFAALPDHKDSDSAFVVLMSHGDRIDNKDAILGVNYHHQHNPNDGFFVDDIFTRLNSVNCPALIDKPKVLLIQACRGEHTGGLKIQSDAAVHIEKDFVSFKSCLPGIRAYRDTIEGSYFICYILEVFCKRAHIDDIMELFRKVTSCMEKDPLFKQLEVERDKIAKLMPCIDRMSLPKHFYLFPGL</sequence>
<dbReference type="InterPro" id="IPR016129">
    <property type="entry name" value="Caspase_his_AS"/>
</dbReference>
<evidence type="ECO:0000259" key="10">
    <source>
        <dbReference type="PROSITE" id="PS50208"/>
    </source>
</evidence>
<dbReference type="InterPro" id="IPR015917">
    <property type="entry name" value="Pept_C14A"/>
</dbReference>
<accession>A0A3N0Z0C8</accession>
<dbReference type="GO" id="GO:0004197">
    <property type="term" value="F:cysteine-type endopeptidase activity"/>
    <property type="evidence" value="ECO:0007669"/>
    <property type="project" value="InterPro"/>
</dbReference>
<dbReference type="SMART" id="SM00115">
    <property type="entry name" value="CASc"/>
    <property type="match status" value="1"/>
</dbReference>
<evidence type="ECO:0000313" key="12">
    <source>
        <dbReference type="EMBL" id="ROL51989.1"/>
    </source>
</evidence>
<dbReference type="PROSITE" id="PS50207">
    <property type="entry name" value="CASPASE_P10"/>
    <property type="match status" value="1"/>
</dbReference>
<feature type="active site" evidence="6">
    <location>
        <position position="224"/>
    </location>
</feature>
<feature type="region of interest" description="Disordered" evidence="8">
    <location>
        <begin position="87"/>
        <end position="112"/>
    </location>
</feature>
<comment type="caution">
    <text evidence="12">The sequence shown here is derived from an EMBL/GenBank/DDBJ whole genome shotgun (WGS) entry which is preliminary data.</text>
</comment>
<dbReference type="AlphaFoldDB" id="A0A3N0Z0C8"/>
<protein>
    <submittedName>
        <fullName evidence="12">Caspase-1-B</fullName>
    </submittedName>
</protein>
<dbReference type="PIRSF" id="PIRSF038001">
    <property type="entry name" value="Caspase_ICE"/>
    <property type="match status" value="1"/>
</dbReference>
<evidence type="ECO:0000256" key="8">
    <source>
        <dbReference type="SAM" id="MobiDB-lite"/>
    </source>
</evidence>
<dbReference type="GO" id="GO:0097169">
    <property type="term" value="C:AIM2 inflammasome complex"/>
    <property type="evidence" value="ECO:0007669"/>
    <property type="project" value="TreeGrafter"/>
</dbReference>
<dbReference type="InterPro" id="IPR033139">
    <property type="entry name" value="Caspase_cys_AS"/>
</dbReference>
<dbReference type="Gene3D" id="1.10.533.10">
    <property type="entry name" value="Death Domain, Fas"/>
    <property type="match status" value="1"/>
</dbReference>
<dbReference type="CDD" id="cd08321">
    <property type="entry name" value="Pyrin_ASC-like"/>
    <property type="match status" value="1"/>
</dbReference>
<keyword evidence="13" id="KW-1185">Reference proteome</keyword>
<dbReference type="PRINTS" id="PR00376">
    <property type="entry name" value="IL1BCENZYME"/>
</dbReference>
<evidence type="ECO:0000313" key="13">
    <source>
        <dbReference type="Proteomes" id="UP000281406"/>
    </source>
</evidence>
<reference evidence="12 13" key="1">
    <citation type="submission" date="2018-10" db="EMBL/GenBank/DDBJ databases">
        <title>Genome assembly for a Yunnan-Guizhou Plateau 3E fish, Anabarilius grahami (Regan), and its evolutionary and genetic applications.</title>
        <authorList>
            <person name="Jiang W."/>
        </authorList>
    </citation>
    <scope>NUCLEOTIDE SEQUENCE [LARGE SCALE GENOMIC DNA]</scope>
    <source>
        <strain evidence="12">AG-KIZ</strain>
        <tissue evidence="12">Muscle</tissue>
    </source>
</reference>
<comment type="similarity">
    <text evidence="1 7">Belongs to the peptidase C14A family.</text>
</comment>
<dbReference type="PANTHER" id="PTHR47901">
    <property type="entry name" value="CASPASE RECRUITMENT DOMAIN-CONTAINING PROTEIN 18"/>
    <property type="match status" value="1"/>
</dbReference>
<dbReference type="Gene3D" id="3.40.50.1460">
    <property type="match status" value="1"/>
</dbReference>
<gene>
    <name evidence="12" type="ORF">DPX16_23481</name>
</gene>
<keyword evidence="5" id="KW-0865">Zymogen</keyword>
<evidence type="ECO:0000256" key="4">
    <source>
        <dbReference type="ARBA" id="ARBA00022807"/>
    </source>
</evidence>
<evidence type="ECO:0000256" key="6">
    <source>
        <dbReference type="PIRSR" id="PIRSR038001-1"/>
    </source>
</evidence>
<dbReference type="PROSITE" id="PS50208">
    <property type="entry name" value="CASPASE_P20"/>
    <property type="match status" value="1"/>
</dbReference>